<comment type="subcellular location">
    <subcellularLocation>
        <location evidence="1">Membrane</location>
        <topology evidence="1">Multi-pass membrane protein</topology>
    </subcellularLocation>
</comment>
<dbReference type="Pfam" id="PF01694">
    <property type="entry name" value="Rhomboid"/>
    <property type="match status" value="1"/>
</dbReference>
<evidence type="ECO:0000313" key="10">
    <source>
        <dbReference type="EMBL" id="AGT09126.1"/>
    </source>
</evidence>
<dbReference type="RefSeq" id="WP_020950764.1">
    <property type="nucleotide sequence ID" value="NC_022041.1"/>
</dbReference>
<evidence type="ECO:0000313" key="11">
    <source>
        <dbReference type="Proteomes" id="UP000015480"/>
    </source>
</evidence>
<evidence type="ECO:0000256" key="8">
    <source>
        <dbReference type="SAM" id="Phobius"/>
    </source>
</evidence>
<dbReference type="AlphaFoldDB" id="S5YVA4"/>
<dbReference type="Gene3D" id="1.20.1540.10">
    <property type="entry name" value="Rhomboid-like"/>
    <property type="match status" value="1"/>
</dbReference>
<feature type="transmembrane region" description="Helical" evidence="8">
    <location>
        <begin position="148"/>
        <end position="170"/>
    </location>
</feature>
<dbReference type="HOGENOM" id="CLU_1188778_0_0_5"/>
<gene>
    <name evidence="10" type="ORF">JCM7686_2045</name>
</gene>
<keyword evidence="6 8" id="KW-1133">Transmembrane helix</keyword>
<dbReference type="SUPFAM" id="SSF144091">
    <property type="entry name" value="Rhomboid-like"/>
    <property type="match status" value="1"/>
</dbReference>
<keyword evidence="4" id="KW-0378">Hydrolase</keyword>
<dbReference type="PATRIC" id="fig|1367847.3.peg.2037"/>
<keyword evidence="11" id="KW-1185">Reference proteome</keyword>
<name>S5YVA4_PARAH</name>
<feature type="domain" description="Peptidase S54 rhomboid" evidence="9">
    <location>
        <begin position="79"/>
        <end position="225"/>
    </location>
</feature>
<dbReference type="OrthoDB" id="7836448at2"/>
<dbReference type="GO" id="GO:0004252">
    <property type="term" value="F:serine-type endopeptidase activity"/>
    <property type="evidence" value="ECO:0007669"/>
    <property type="project" value="InterPro"/>
</dbReference>
<dbReference type="eggNOG" id="COG0705">
    <property type="taxonomic scope" value="Bacteria"/>
</dbReference>
<dbReference type="PANTHER" id="PTHR22936">
    <property type="entry name" value="RHOMBOID-RELATED"/>
    <property type="match status" value="1"/>
</dbReference>
<dbReference type="EMBL" id="CP006650">
    <property type="protein sequence ID" value="AGT09126.1"/>
    <property type="molecule type" value="Genomic_DNA"/>
</dbReference>
<dbReference type="GO" id="GO:0016020">
    <property type="term" value="C:membrane"/>
    <property type="evidence" value="ECO:0007669"/>
    <property type="project" value="UniProtKB-SubCell"/>
</dbReference>
<dbReference type="InterPro" id="IPR022764">
    <property type="entry name" value="Peptidase_S54_rhomboid_dom"/>
</dbReference>
<evidence type="ECO:0000256" key="2">
    <source>
        <dbReference type="ARBA" id="ARBA00022670"/>
    </source>
</evidence>
<feature type="transmembrane region" description="Helical" evidence="8">
    <location>
        <begin position="119"/>
        <end position="142"/>
    </location>
</feature>
<feature type="transmembrane region" description="Helical" evidence="8">
    <location>
        <begin position="207"/>
        <end position="229"/>
    </location>
</feature>
<evidence type="ECO:0000256" key="1">
    <source>
        <dbReference type="ARBA" id="ARBA00004141"/>
    </source>
</evidence>
<dbReference type="STRING" id="1367847.JCM7686_2045"/>
<keyword evidence="3 8" id="KW-0812">Transmembrane</keyword>
<feature type="transmembrane region" description="Helical" evidence="8">
    <location>
        <begin position="89"/>
        <end position="107"/>
    </location>
</feature>
<accession>S5YVA4</accession>
<dbReference type="Proteomes" id="UP000015480">
    <property type="component" value="Chromosome"/>
</dbReference>
<dbReference type="InterPro" id="IPR002610">
    <property type="entry name" value="Peptidase_S54_rhomboid-like"/>
</dbReference>
<evidence type="ECO:0000256" key="3">
    <source>
        <dbReference type="ARBA" id="ARBA00022692"/>
    </source>
</evidence>
<evidence type="ECO:0000256" key="5">
    <source>
        <dbReference type="ARBA" id="ARBA00022825"/>
    </source>
</evidence>
<organism evidence="10 11">
    <name type="scientific">Paracoccus aminophilus JCM 7686</name>
    <dbReference type="NCBI Taxonomy" id="1367847"/>
    <lineage>
        <taxon>Bacteria</taxon>
        <taxon>Pseudomonadati</taxon>
        <taxon>Pseudomonadota</taxon>
        <taxon>Alphaproteobacteria</taxon>
        <taxon>Rhodobacterales</taxon>
        <taxon>Paracoccaceae</taxon>
        <taxon>Paracoccus</taxon>
    </lineage>
</organism>
<evidence type="ECO:0000259" key="9">
    <source>
        <dbReference type="Pfam" id="PF01694"/>
    </source>
</evidence>
<dbReference type="KEGG" id="pami:JCM7686_2045"/>
<keyword evidence="2" id="KW-0645">Protease</keyword>
<dbReference type="GO" id="GO:0006508">
    <property type="term" value="P:proteolysis"/>
    <property type="evidence" value="ECO:0007669"/>
    <property type="project" value="UniProtKB-KW"/>
</dbReference>
<evidence type="ECO:0000256" key="6">
    <source>
        <dbReference type="ARBA" id="ARBA00022989"/>
    </source>
</evidence>
<protein>
    <submittedName>
        <fullName evidence="10">Rhomboid family protein</fullName>
    </submittedName>
</protein>
<dbReference type="InterPro" id="IPR035952">
    <property type="entry name" value="Rhomboid-like_sf"/>
</dbReference>
<evidence type="ECO:0000256" key="7">
    <source>
        <dbReference type="ARBA" id="ARBA00023136"/>
    </source>
</evidence>
<dbReference type="PANTHER" id="PTHR22936:SF69">
    <property type="entry name" value="RHOMBOID-LIKE PROTEIN"/>
    <property type="match status" value="1"/>
</dbReference>
<feature type="transmembrane region" description="Helical" evidence="8">
    <location>
        <begin position="12"/>
        <end position="35"/>
    </location>
</feature>
<keyword evidence="7 8" id="KW-0472">Membrane</keyword>
<keyword evidence="5" id="KW-0720">Serine protease</keyword>
<reference evidence="10 11" key="1">
    <citation type="journal article" date="2014" name="BMC Genomics">
        <title>Architecture and functions of a multipartite genome of the methylotrophic bacterium Paracoccus aminophilus JCM 7686, containing primary and secondary chromids.</title>
        <authorList>
            <person name="Dziewit L."/>
            <person name="Czarnecki J."/>
            <person name="Wibberg D."/>
            <person name="Radlinska M."/>
            <person name="Mrozek P."/>
            <person name="Szymczak M."/>
            <person name="Schluter A."/>
            <person name="Puhler A."/>
            <person name="Bartosik D."/>
        </authorList>
    </citation>
    <scope>NUCLEOTIDE SEQUENCE [LARGE SCALE GENOMIC DNA]</scope>
    <source>
        <strain evidence="10">JCM 7686</strain>
    </source>
</reference>
<feature type="transmembrane region" description="Helical" evidence="8">
    <location>
        <begin position="182"/>
        <end position="201"/>
    </location>
</feature>
<proteinExistence type="predicted"/>
<evidence type="ECO:0000256" key="4">
    <source>
        <dbReference type="ARBA" id="ARBA00022801"/>
    </source>
</evidence>
<sequence>MRPGNDQSPLNPVPAIVWILALPMIASEAVFGLALTGFLNNGLGGQGAALAMRQIAAEKSAFVPDILIRMWQLGIADPRQLARLVTYPFIHYTFTQALFVVVFLLALGNMVARVFRPWAVLVLFFGSAIGGALIYTLCAALLPQFRFAALIGGYPAVYGFVGAFTYLLWLKLGQENGNQMRAFSLIGMLLLFQLVFGIIFQDGNLTWIAELAGFASGFLLSFVLIPGGFARLMGQIRQR</sequence>